<protein>
    <submittedName>
        <fullName evidence="2">Uncharacterized protein MANES_09G123600</fullName>
    </submittedName>
</protein>
<keyword evidence="1" id="KW-0812">Transmembrane</keyword>
<evidence type="ECO:0000256" key="1">
    <source>
        <dbReference type="SAM" id="Phobius"/>
    </source>
</evidence>
<sequence length="35" mass="4239">MCGTVSKEVFYPQSFFFSFVFLGIYYALLFRQHQH</sequence>
<keyword evidence="1" id="KW-1133">Transmembrane helix</keyword>
<proteinExistence type="predicted"/>
<feature type="transmembrane region" description="Helical" evidence="1">
    <location>
        <begin position="12"/>
        <end position="30"/>
    </location>
</feature>
<name>A0A2P2JRY8_RHIMU</name>
<reference evidence="2" key="1">
    <citation type="submission" date="2018-02" db="EMBL/GenBank/DDBJ databases">
        <title>Rhizophora mucronata_Transcriptome.</title>
        <authorList>
            <person name="Meera S.P."/>
            <person name="Sreeshan A."/>
            <person name="Augustine A."/>
        </authorList>
    </citation>
    <scope>NUCLEOTIDE SEQUENCE</scope>
    <source>
        <tissue evidence="2">Leaf</tissue>
    </source>
</reference>
<organism evidence="2">
    <name type="scientific">Rhizophora mucronata</name>
    <name type="common">Asiatic mangrove</name>
    <dbReference type="NCBI Taxonomy" id="61149"/>
    <lineage>
        <taxon>Eukaryota</taxon>
        <taxon>Viridiplantae</taxon>
        <taxon>Streptophyta</taxon>
        <taxon>Embryophyta</taxon>
        <taxon>Tracheophyta</taxon>
        <taxon>Spermatophyta</taxon>
        <taxon>Magnoliopsida</taxon>
        <taxon>eudicotyledons</taxon>
        <taxon>Gunneridae</taxon>
        <taxon>Pentapetalae</taxon>
        <taxon>rosids</taxon>
        <taxon>fabids</taxon>
        <taxon>Malpighiales</taxon>
        <taxon>Rhizophoraceae</taxon>
        <taxon>Rhizophora</taxon>
    </lineage>
</organism>
<dbReference type="EMBL" id="GGEC01015765">
    <property type="protein sequence ID" value="MBW96248.1"/>
    <property type="molecule type" value="Transcribed_RNA"/>
</dbReference>
<evidence type="ECO:0000313" key="2">
    <source>
        <dbReference type="EMBL" id="MBW96248.1"/>
    </source>
</evidence>
<accession>A0A2P2JRY8</accession>
<dbReference type="AlphaFoldDB" id="A0A2P2JRY8"/>
<keyword evidence="1" id="KW-0472">Membrane</keyword>